<dbReference type="GO" id="GO:0005847">
    <property type="term" value="C:mRNA cleavage and polyadenylation specificity factor complex"/>
    <property type="evidence" value="ECO:0007669"/>
    <property type="project" value="InterPro"/>
</dbReference>
<evidence type="ECO:0000256" key="3">
    <source>
        <dbReference type="ARBA" id="ARBA00023242"/>
    </source>
</evidence>
<sequence>MLRRDEGMITITPLAGPSARMIRAEGDGAADGTPAPLTDGEASALVISSTGEAHPSSPTAADAQRELDTTDGRPSKEPAKISAYLLQIDDIRVLVDCGSTEDFLFPSDGAGPTSIAKDKAKAKGGNAKNGADVMDTDANEEEGEQEQPQPQLTELTGPLDEILERIAPTIDLLLLSHSTLSHLGLYAYARARLGLRCPVFATLPVQAMGKLTVLECTEALRAELDVEAENKRAADAAAATAAAAGDSGPSTGAGANGAGDKVPPKAGAIATAVLTAGTTAPSVLQQLEDDERARGEAKAVLERALGTDVGRKRERCIPSTAEIEEAFDAITTVRYLQPTHLVEGKLVGMSLTAYSAGHSLGGTVWKIRSPLSGTILLALEYNHNRERHLDGTALLASSGAASNAVGALAGASAGGSTGGVLDAVRRADVLVTDISRGLVTNAKRKDKDAALLSLIDRTLKAGNSLFFPVDPSARLLELLILFDQHWAYAYASTAPSTNAQANPNANPPKFPLCLVSKTGKEMLQRARTFLEWMTREGAGSPAAIAAAQAAAEEKERAERRGGQNQRRWGQQRDRAGPLEFRYLRVFASIEAMDEVIPANTPKVVLAVPPSLTHGPSRRLVQRFAERENDVIVLTHRGEPESLARWLWNQWEDRGEGLGKAGRDGWRKGRVGAEVGLEGVTYRLELLSEVPLVGDELKLYQDAHRASLEKTAQQRALQARQRRTLEADEDDSDSDSDSGSDDDGGDFGEIATAGVRGGGFAEPGSTSRKRAHAVAFGDATHDRGRGTAAMDAQHDGDGVSTTLSFDIYLKGNASRAAGGFFGTKANLGAGGEDGRSVRFRMFPFVERKRRVDAFGEVVDVGRWLNKQRAEMERQAGPQARAPETEEQIKERKMIAERERARLAPPTKFSSETVEVAFKCKLAFIDMEGLNDGKAHKLLIPQLFPRRLVLVNGDEPTRRDMLDSMRAVKGFTKEITAPTKGVTVRIGEHTHSFTVNLGDGILQALKMSRFEDYEMAHVTARVALSADSALPTLEVIGPHGVVPISEVVGSAEGGKTDADADGSKKEEAEPGPSKQQLNNHEEVGDAVVEHKPMISKAMFASMPTRTLQPTLFVGDLRLSVLKSILAREYRIPAEFAGEGMLVCGTPAVGASRGASAASGERPTVTVQKEGEGRVVLEGNVGPAYYAVRRAVFGLHAQVSDS</sequence>
<dbReference type="Pfam" id="PF16661">
    <property type="entry name" value="Lactamase_B_6"/>
    <property type="match status" value="2"/>
</dbReference>
<comment type="caution">
    <text evidence="7">The sequence shown here is derived from an EMBL/GenBank/DDBJ whole genome shotgun (WGS) entry which is preliminary data.</text>
</comment>
<feature type="region of interest" description="Disordered" evidence="5">
    <location>
        <begin position="709"/>
        <end position="773"/>
    </location>
</feature>
<feature type="region of interest" description="Disordered" evidence="5">
    <location>
        <begin position="50"/>
        <end position="78"/>
    </location>
</feature>
<feature type="domain" description="Beta-Casp" evidence="6">
    <location>
        <begin position="475"/>
        <end position="646"/>
    </location>
</feature>
<feature type="region of interest" description="Disordered" evidence="5">
    <location>
        <begin position="549"/>
        <end position="572"/>
    </location>
</feature>
<evidence type="ECO:0000256" key="5">
    <source>
        <dbReference type="SAM" id="MobiDB-lite"/>
    </source>
</evidence>
<keyword evidence="8" id="KW-1185">Reference proteome</keyword>
<evidence type="ECO:0000256" key="4">
    <source>
        <dbReference type="RuleBase" id="RU365006"/>
    </source>
</evidence>
<evidence type="ECO:0000259" key="6">
    <source>
        <dbReference type="SMART" id="SM01027"/>
    </source>
</evidence>
<dbReference type="AlphaFoldDB" id="A0AAN6GAY7"/>
<name>A0AAN6GAY7_9BASI</name>
<dbReference type="InterPro" id="IPR036866">
    <property type="entry name" value="RibonucZ/Hydroxyglut_hydro"/>
</dbReference>
<dbReference type="Pfam" id="PF13299">
    <property type="entry name" value="CPSF100_C"/>
    <property type="match status" value="1"/>
</dbReference>
<feature type="compositionally biased region" description="Acidic residues" evidence="5">
    <location>
        <begin position="726"/>
        <end position="745"/>
    </location>
</feature>
<dbReference type="GO" id="GO:0006398">
    <property type="term" value="P:mRNA 3'-end processing by stem-loop binding and cleavage"/>
    <property type="evidence" value="ECO:0007669"/>
    <property type="project" value="InterPro"/>
</dbReference>
<protein>
    <recommendedName>
        <fullName evidence="4">Cleavage and polyadenylation specificity factor subunit 2</fullName>
    </recommendedName>
    <alternativeName>
        <fullName evidence="4">Cleavage and polyadenylation specificity factor 100 kDa subunit</fullName>
    </alternativeName>
</protein>
<dbReference type="SMART" id="SM01027">
    <property type="entry name" value="Beta-Casp"/>
    <property type="match status" value="1"/>
</dbReference>
<dbReference type="PANTHER" id="PTHR45922:SF1">
    <property type="entry name" value="CLEAVAGE AND POLYADENYLATION SPECIFICITY FACTOR SUBUNIT 2"/>
    <property type="match status" value="1"/>
</dbReference>
<comment type="subcellular location">
    <subcellularLocation>
        <location evidence="1 4">Nucleus</location>
    </subcellularLocation>
</comment>
<feature type="compositionally biased region" description="Basic and acidic residues" evidence="5">
    <location>
        <begin position="63"/>
        <end position="78"/>
    </location>
</feature>
<dbReference type="SUPFAM" id="SSF56281">
    <property type="entry name" value="Metallo-hydrolase/oxidoreductase"/>
    <property type="match status" value="1"/>
</dbReference>
<dbReference type="InterPro" id="IPR025069">
    <property type="entry name" value="Cpsf2_C"/>
</dbReference>
<feature type="compositionally biased region" description="Basic and acidic residues" evidence="5">
    <location>
        <begin position="1052"/>
        <end position="1066"/>
    </location>
</feature>
<evidence type="ECO:0000313" key="7">
    <source>
        <dbReference type="EMBL" id="KAK0528605.1"/>
    </source>
</evidence>
<dbReference type="Proteomes" id="UP001176521">
    <property type="component" value="Unassembled WGS sequence"/>
</dbReference>
<evidence type="ECO:0000256" key="2">
    <source>
        <dbReference type="ARBA" id="ARBA00022664"/>
    </source>
</evidence>
<feature type="compositionally biased region" description="Acidic residues" evidence="5">
    <location>
        <begin position="134"/>
        <end position="145"/>
    </location>
</feature>
<reference evidence="7" key="1">
    <citation type="journal article" date="2023" name="PhytoFront">
        <title>Draft Genome Resources of Seven Strains of Tilletia horrida, Causal Agent of Kernel Smut of Rice.</title>
        <authorList>
            <person name="Khanal S."/>
            <person name="Antony Babu S."/>
            <person name="Zhou X.G."/>
        </authorList>
    </citation>
    <scope>NUCLEOTIDE SEQUENCE</scope>
    <source>
        <strain evidence="7">TX3</strain>
    </source>
</reference>
<dbReference type="GO" id="GO:0003723">
    <property type="term" value="F:RNA binding"/>
    <property type="evidence" value="ECO:0007669"/>
    <property type="project" value="UniProtKB-KW"/>
</dbReference>
<keyword evidence="2 4" id="KW-0507">mRNA processing</keyword>
<dbReference type="Gene3D" id="3.60.15.10">
    <property type="entry name" value="Ribonuclease Z/Hydroxyacylglutathione hydrolase-like"/>
    <property type="match status" value="1"/>
</dbReference>
<dbReference type="InterPro" id="IPR027075">
    <property type="entry name" value="CPSF2"/>
</dbReference>
<dbReference type="EMBL" id="JAPDMQ010000268">
    <property type="protein sequence ID" value="KAK0528605.1"/>
    <property type="molecule type" value="Genomic_DNA"/>
</dbReference>
<keyword evidence="4" id="KW-0694">RNA-binding</keyword>
<comment type="similarity">
    <text evidence="4">Belongs to the metallo-beta-lactamase superfamily. RNA-metabolizing metallo-beta-lactamase-like family. CPSF2/YSH1 subfamily.</text>
</comment>
<evidence type="ECO:0000313" key="8">
    <source>
        <dbReference type="Proteomes" id="UP001176521"/>
    </source>
</evidence>
<gene>
    <name evidence="7" type="ORF">OC842_004492</name>
</gene>
<feature type="region of interest" description="Disordered" evidence="5">
    <location>
        <begin position="1045"/>
        <end position="1078"/>
    </location>
</feature>
<proteinExistence type="inferred from homology"/>
<feature type="region of interest" description="Disordered" evidence="5">
    <location>
        <begin position="106"/>
        <end position="153"/>
    </location>
</feature>
<feature type="compositionally biased region" description="Low complexity" evidence="5">
    <location>
        <begin position="123"/>
        <end position="132"/>
    </location>
</feature>
<dbReference type="InterPro" id="IPR022712">
    <property type="entry name" value="Beta_Casp"/>
</dbReference>
<evidence type="ECO:0000256" key="1">
    <source>
        <dbReference type="ARBA" id="ARBA00004123"/>
    </source>
</evidence>
<organism evidence="7 8">
    <name type="scientific">Tilletia horrida</name>
    <dbReference type="NCBI Taxonomy" id="155126"/>
    <lineage>
        <taxon>Eukaryota</taxon>
        <taxon>Fungi</taxon>
        <taxon>Dikarya</taxon>
        <taxon>Basidiomycota</taxon>
        <taxon>Ustilaginomycotina</taxon>
        <taxon>Exobasidiomycetes</taxon>
        <taxon>Tilletiales</taxon>
        <taxon>Tilletiaceae</taxon>
        <taxon>Tilletia</taxon>
    </lineage>
</organism>
<dbReference type="InterPro" id="IPR001279">
    <property type="entry name" value="Metallo-B-lactamas"/>
</dbReference>
<accession>A0AAN6GAY7</accession>
<dbReference type="PANTHER" id="PTHR45922">
    <property type="entry name" value="CLEAVAGE AND POLYADENYLATION SPECIFICITY FACTOR SUBUNIT 2"/>
    <property type="match status" value="1"/>
</dbReference>
<dbReference type="Pfam" id="PF10996">
    <property type="entry name" value="Beta-Casp"/>
    <property type="match status" value="1"/>
</dbReference>
<feature type="compositionally biased region" description="Basic and acidic residues" evidence="5">
    <location>
        <begin position="551"/>
        <end position="561"/>
    </location>
</feature>
<keyword evidence="3 4" id="KW-0539">Nucleus</keyword>
<feature type="compositionally biased region" description="Polar residues" evidence="5">
    <location>
        <begin position="50"/>
        <end position="59"/>
    </location>
</feature>